<dbReference type="Gene3D" id="3.40.190.290">
    <property type="match status" value="1"/>
</dbReference>
<dbReference type="EMBL" id="CP068053">
    <property type="protein sequence ID" value="QQS98701.1"/>
    <property type="molecule type" value="Genomic_DNA"/>
</dbReference>
<evidence type="ECO:0000256" key="2">
    <source>
        <dbReference type="ARBA" id="ARBA00023015"/>
    </source>
</evidence>
<dbReference type="GO" id="GO:0003700">
    <property type="term" value="F:DNA-binding transcription factor activity"/>
    <property type="evidence" value="ECO:0007669"/>
    <property type="project" value="InterPro"/>
</dbReference>
<dbReference type="InterPro" id="IPR000847">
    <property type="entry name" value="LysR_HTH_N"/>
</dbReference>
<accession>A0A974NJ56</accession>
<protein>
    <submittedName>
        <fullName evidence="6">LysR family transcriptional regulator</fullName>
    </submittedName>
</protein>
<feature type="domain" description="HTH lysR-type" evidence="5">
    <location>
        <begin position="1"/>
        <end position="57"/>
    </location>
</feature>
<keyword evidence="7" id="KW-1185">Reference proteome</keyword>
<dbReference type="SUPFAM" id="SSF53850">
    <property type="entry name" value="Periplasmic binding protein-like II"/>
    <property type="match status" value="1"/>
</dbReference>
<sequence>MDLRTIKTFKTIVKCGSFQKAAEELMYAQSTITTHIKNLEADLGVILLERGKKLQLTEAGRLLNEKGDLLLKGFENLENAMSDLVQGESGMIRIGVMEPTASYRFPELLVPFTVKYPKVQLSVQIHSSKAISDMITQDEIDLALCAAPDTASGMVFEPLFSEEVVLLLPINHPISHKEKVSIRDLQNESLIATSSFCPFRNNLERQMLEAGINPRYEMEVSNMLAAKYYVQAGFGIAVVPLVTVTPPPSGLVIRPISDFERGLTVGIVRRAERFNHGSVEYLLELIRDNLSNHKTISY</sequence>
<proteinExistence type="inferred from homology"/>
<dbReference type="InterPro" id="IPR036388">
    <property type="entry name" value="WH-like_DNA-bd_sf"/>
</dbReference>
<keyword evidence="3" id="KW-0238">DNA-binding</keyword>
<dbReference type="RefSeq" id="WP_040376727.1">
    <property type="nucleotide sequence ID" value="NZ_CP068053.1"/>
</dbReference>
<dbReference type="CDD" id="cd05466">
    <property type="entry name" value="PBP2_LTTR_substrate"/>
    <property type="match status" value="1"/>
</dbReference>
<comment type="similarity">
    <text evidence="1">Belongs to the LysR transcriptional regulatory family.</text>
</comment>
<dbReference type="InterPro" id="IPR005119">
    <property type="entry name" value="LysR_subst-bd"/>
</dbReference>
<dbReference type="Gene3D" id="1.10.10.10">
    <property type="entry name" value="Winged helix-like DNA-binding domain superfamily/Winged helix DNA-binding domain"/>
    <property type="match status" value="1"/>
</dbReference>
<name>A0A974NJ56_PERPY</name>
<reference evidence="6 7" key="1">
    <citation type="submission" date="2021-01" db="EMBL/GenBank/DDBJ databases">
        <title>FDA dAtabase for Regulatory Grade micrObial Sequences (FDA-ARGOS): Supporting development and validation of Infectious Disease Dx tests.</title>
        <authorList>
            <person name="Nelson B."/>
            <person name="Plummer A."/>
            <person name="Tallon L."/>
            <person name="Sadzewicz L."/>
            <person name="Zhao X."/>
            <person name="Boylan J."/>
            <person name="Ott S."/>
            <person name="Bowen H."/>
            <person name="Vavikolanu K."/>
            <person name="Mehta A."/>
            <person name="Aluvathingal J."/>
            <person name="Nadendla S."/>
            <person name="Myers T."/>
            <person name="Yan Y."/>
            <person name="Sichtig H."/>
        </authorList>
    </citation>
    <scope>NUCLEOTIDE SEQUENCE [LARGE SCALE GENOMIC DNA]</scope>
    <source>
        <strain evidence="6 7">FDAARGOS_1161</strain>
    </source>
</reference>
<organism evidence="6 7">
    <name type="scientific">Peribacillus psychrosaccharolyticus</name>
    <name type="common">Bacillus psychrosaccharolyticus</name>
    <dbReference type="NCBI Taxonomy" id="1407"/>
    <lineage>
        <taxon>Bacteria</taxon>
        <taxon>Bacillati</taxon>
        <taxon>Bacillota</taxon>
        <taxon>Bacilli</taxon>
        <taxon>Bacillales</taxon>
        <taxon>Bacillaceae</taxon>
        <taxon>Peribacillus</taxon>
    </lineage>
</organism>
<dbReference type="Pfam" id="PF03466">
    <property type="entry name" value="LysR_substrate"/>
    <property type="match status" value="1"/>
</dbReference>
<dbReference type="Proteomes" id="UP000595254">
    <property type="component" value="Chromosome"/>
</dbReference>
<keyword evidence="2" id="KW-0805">Transcription regulation</keyword>
<dbReference type="KEGG" id="ppsr:I6J18_13345"/>
<dbReference type="InterPro" id="IPR050950">
    <property type="entry name" value="HTH-type_LysR_regulators"/>
</dbReference>
<keyword evidence="4" id="KW-0804">Transcription</keyword>
<evidence type="ECO:0000256" key="4">
    <source>
        <dbReference type="ARBA" id="ARBA00023163"/>
    </source>
</evidence>
<dbReference type="GO" id="GO:0005829">
    <property type="term" value="C:cytosol"/>
    <property type="evidence" value="ECO:0007669"/>
    <property type="project" value="TreeGrafter"/>
</dbReference>
<dbReference type="PROSITE" id="PS50931">
    <property type="entry name" value="HTH_LYSR"/>
    <property type="match status" value="1"/>
</dbReference>
<dbReference type="FunFam" id="1.10.10.10:FF:000001">
    <property type="entry name" value="LysR family transcriptional regulator"/>
    <property type="match status" value="1"/>
</dbReference>
<dbReference type="AlphaFoldDB" id="A0A974NJ56"/>
<dbReference type="Pfam" id="PF00126">
    <property type="entry name" value="HTH_1"/>
    <property type="match status" value="1"/>
</dbReference>
<evidence type="ECO:0000256" key="3">
    <source>
        <dbReference type="ARBA" id="ARBA00023125"/>
    </source>
</evidence>
<dbReference type="PANTHER" id="PTHR30419">
    <property type="entry name" value="HTH-TYPE TRANSCRIPTIONAL REGULATOR YBHD"/>
    <property type="match status" value="1"/>
</dbReference>
<evidence type="ECO:0000256" key="1">
    <source>
        <dbReference type="ARBA" id="ARBA00009437"/>
    </source>
</evidence>
<dbReference type="SUPFAM" id="SSF46785">
    <property type="entry name" value="Winged helix' DNA-binding domain"/>
    <property type="match status" value="1"/>
</dbReference>
<gene>
    <name evidence="6" type="ORF">I6J18_13345</name>
</gene>
<evidence type="ECO:0000259" key="5">
    <source>
        <dbReference type="PROSITE" id="PS50931"/>
    </source>
</evidence>
<dbReference type="PANTHER" id="PTHR30419:SF25">
    <property type="entry name" value="HTH-TYPE TRANSCRIPTIONAL REGULATOR YTLI"/>
    <property type="match status" value="1"/>
</dbReference>
<evidence type="ECO:0000313" key="6">
    <source>
        <dbReference type="EMBL" id="QQS98701.1"/>
    </source>
</evidence>
<dbReference type="InterPro" id="IPR036390">
    <property type="entry name" value="WH_DNA-bd_sf"/>
</dbReference>
<dbReference type="GO" id="GO:0003677">
    <property type="term" value="F:DNA binding"/>
    <property type="evidence" value="ECO:0007669"/>
    <property type="project" value="UniProtKB-KW"/>
</dbReference>
<evidence type="ECO:0000313" key="7">
    <source>
        <dbReference type="Proteomes" id="UP000595254"/>
    </source>
</evidence>